<feature type="region of interest" description="Disordered" evidence="1">
    <location>
        <begin position="1"/>
        <end position="55"/>
    </location>
</feature>
<evidence type="ECO:0000313" key="3">
    <source>
        <dbReference type="Proteomes" id="UP000013909"/>
    </source>
</evidence>
<feature type="compositionally biased region" description="Basic and acidic residues" evidence="1">
    <location>
        <begin position="43"/>
        <end position="53"/>
    </location>
</feature>
<organism evidence="2 3">
    <name type="scientific">Lunatimonas lonarensis</name>
    <dbReference type="NCBI Taxonomy" id="1232681"/>
    <lineage>
        <taxon>Bacteria</taxon>
        <taxon>Pseudomonadati</taxon>
        <taxon>Bacteroidota</taxon>
        <taxon>Cytophagia</taxon>
        <taxon>Cytophagales</taxon>
        <taxon>Cyclobacteriaceae</taxon>
    </lineage>
</organism>
<gene>
    <name evidence="2" type="ORF">ADIS_3434</name>
</gene>
<name>R7ZQ99_9BACT</name>
<evidence type="ECO:0008006" key="4">
    <source>
        <dbReference type="Google" id="ProtNLM"/>
    </source>
</evidence>
<reference evidence="2 3" key="1">
    <citation type="submission" date="2013-02" db="EMBL/GenBank/DDBJ databases">
        <title>A novel strain isolated from Lonar lake, Maharashtra, India.</title>
        <authorList>
            <person name="Singh A."/>
        </authorList>
    </citation>
    <scope>NUCLEOTIDE SEQUENCE [LARGE SCALE GENOMIC DNA]</scope>
    <source>
        <strain evidence="2 3">AK24</strain>
    </source>
</reference>
<dbReference type="EMBL" id="AQHR01000088">
    <property type="protein sequence ID" value="EON76306.1"/>
    <property type="molecule type" value="Genomic_DNA"/>
</dbReference>
<dbReference type="STRING" id="1232681.ADIS_3434"/>
<dbReference type="OrthoDB" id="877403at2"/>
<dbReference type="RefSeq" id="WP_010855567.1">
    <property type="nucleotide sequence ID" value="NZ_AQHR01000088.1"/>
</dbReference>
<protein>
    <recommendedName>
        <fullName evidence="4">DNA polymerase III subunits gamma and tau</fullName>
    </recommendedName>
</protein>
<evidence type="ECO:0000313" key="2">
    <source>
        <dbReference type="EMBL" id="EON76306.1"/>
    </source>
</evidence>
<proteinExistence type="predicted"/>
<evidence type="ECO:0000256" key="1">
    <source>
        <dbReference type="SAM" id="MobiDB-lite"/>
    </source>
</evidence>
<feature type="compositionally biased region" description="Basic and acidic residues" evidence="1">
    <location>
        <begin position="26"/>
        <end position="36"/>
    </location>
</feature>
<keyword evidence="3" id="KW-1185">Reference proteome</keyword>
<accession>R7ZQ99</accession>
<sequence>MSVIAASGREGNTPVKKTISIPTTLREAERQSKDRPIVSVSATKEEPGGEPVDHVLSTDPLEIERVSAALEEILSDYKAAHKNMEVAVLRQPYELRGIAIHFLLAGELQQDIFMRCKPELTGLFRRKLHHAKAEITCEIKEEAQDQSKNLYTASERLQYLLKKSPALNELKKRFDLETDF</sequence>
<dbReference type="Proteomes" id="UP000013909">
    <property type="component" value="Unassembled WGS sequence"/>
</dbReference>
<dbReference type="AlphaFoldDB" id="R7ZQ99"/>
<comment type="caution">
    <text evidence="2">The sequence shown here is derived from an EMBL/GenBank/DDBJ whole genome shotgun (WGS) entry which is preliminary data.</text>
</comment>